<dbReference type="PANTHER" id="PTHR37928:SF1">
    <property type="entry name" value="CFEM DOMAIN PROTEIN (AFU_ORTHOLOGUE AFUA_6G14090)"/>
    <property type="match status" value="1"/>
</dbReference>
<sequence>MKTTILSMVLLAAASMVGADVSVGECAQMCIGNMNNKASELGCSSGDLACLCKSDNYAFGVRDCTAQACPNDDSAAVVSAALAACPSGSMSPMITPLAE</sequence>
<evidence type="ECO:0000256" key="14">
    <source>
        <dbReference type="ARBA" id="ARBA00023288"/>
    </source>
</evidence>
<evidence type="ECO:0000256" key="6">
    <source>
        <dbReference type="ARBA" id="ARBA00022617"/>
    </source>
</evidence>
<name>A0A5N5X891_9EURO</name>
<evidence type="ECO:0000256" key="15">
    <source>
        <dbReference type="PROSITE-ProRule" id="PRU01356"/>
    </source>
</evidence>
<dbReference type="AlphaFoldDB" id="A0A5N5X891"/>
<dbReference type="GO" id="GO:0046872">
    <property type="term" value="F:metal ion binding"/>
    <property type="evidence" value="ECO:0007669"/>
    <property type="project" value="UniProtKB-UniRule"/>
</dbReference>
<keyword evidence="11" id="KW-0472">Membrane</keyword>
<evidence type="ECO:0000256" key="13">
    <source>
        <dbReference type="ARBA" id="ARBA00023180"/>
    </source>
</evidence>
<keyword evidence="10 15" id="KW-0408">Iron</keyword>
<keyword evidence="5" id="KW-0964">Secreted</keyword>
<gene>
    <name evidence="18" type="ORF">BDV29DRAFT_171877</name>
</gene>
<evidence type="ECO:0000313" key="18">
    <source>
        <dbReference type="EMBL" id="KAB8075530.1"/>
    </source>
</evidence>
<evidence type="ECO:0000256" key="8">
    <source>
        <dbReference type="ARBA" id="ARBA00022723"/>
    </source>
</evidence>
<evidence type="ECO:0000256" key="16">
    <source>
        <dbReference type="SAM" id="SignalP"/>
    </source>
</evidence>
<accession>A0A5N5X891</accession>
<dbReference type="GO" id="GO:0098552">
    <property type="term" value="C:side of membrane"/>
    <property type="evidence" value="ECO:0007669"/>
    <property type="project" value="UniProtKB-KW"/>
</dbReference>
<protein>
    <recommendedName>
        <fullName evidence="17">CFEM domain-containing protein</fullName>
    </recommendedName>
</protein>
<evidence type="ECO:0000256" key="3">
    <source>
        <dbReference type="ARBA" id="ARBA00010031"/>
    </source>
</evidence>
<keyword evidence="9 16" id="KW-0732">Signal</keyword>
<evidence type="ECO:0000256" key="9">
    <source>
        <dbReference type="ARBA" id="ARBA00022729"/>
    </source>
</evidence>
<evidence type="ECO:0000313" key="19">
    <source>
        <dbReference type="Proteomes" id="UP000326565"/>
    </source>
</evidence>
<evidence type="ECO:0000256" key="1">
    <source>
        <dbReference type="ARBA" id="ARBA00004609"/>
    </source>
</evidence>
<feature type="binding site" description="axial binding residue" evidence="15">
    <location>
        <position position="47"/>
    </location>
    <ligand>
        <name>heme</name>
        <dbReference type="ChEBI" id="CHEBI:30413"/>
    </ligand>
    <ligandPart>
        <name>Fe</name>
        <dbReference type="ChEBI" id="CHEBI:18248"/>
    </ligandPart>
</feature>
<dbReference type="InterPro" id="IPR008427">
    <property type="entry name" value="Extracellular_membr_CFEM_dom"/>
</dbReference>
<evidence type="ECO:0000256" key="7">
    <source>
        <dbReference type="ARBA" id="ARBA00022622"/>
    </source>
</evidence>
<feature type="disulfide bond" evidence="15">
    <location>
        <begin position="52"/>
        <end position="85"/>
    </location>
</feature>
<dbReference type="GO" id="GO:0005886">
    <property type="term" value="C:plasma membrane"/>
    <property type="evidence" value="ECO:0007669"/>
    <property type="project" value="UniProtKB-SubCell"/>
</dbReference>
<evidence type="ECO:0000256" key="5">
    <source>
        <dbReference type="ARBA" id="ARBA00022525"/>
    </source>
</evidence>
<keyword evidence="6 15" id="KW-0349">Heme</keyword>
<evidence type="ECO:0000259" key="17">
    <source>
        <dbReference type="PROSITE" id="PS52012"/>
    </source>
</evidence>
<keyword evidence="12 15" id="KW-1015">Disulfide bond</keyword>
<dbReference type="Pfam" id="PF05730">
    <property type="entry name" value="CFEM"/>
    <property type="match status" value="1"/>
</dbReference>
<keyword evidence="4" id="KW-1003">Cell membrane</keyword>
<keyword evidence="7" id="KW-0336">GPI-anchor</keyword>
<proteinExistence type="inferred from homology"/>
<dbReference type="PANTHER" id="PTHR37928">
    <property type="entry name" value="CFEM DOMAIN PROTEIN (AFU_ORTHOLOGUE AFUA_6G14090)"/>
    <property type="match status" value="1"/>
</dbReference>
<evidence type="ECO:0000256" key="4">
    <source>
        <dbReference type="ARBA" id="ARBA00022475"/>
    </source>
</evidence>
<evidence type="ECO:0000256" key="10">
    <source>
        <dbReference type="ARBA" id="ARBA00023004"/>
    </source>
</evidence>
<keyword evidence="14" id="KW-0449">Lipoprotein</keyword>
<keyword evidence="13" id="KW-0325">Glycoprotein</keyword>
<evidence type="ECO:0000256" key="11">
    <source>
        <dbReference type="ARBA" id="ARBA00023136"/>
    </source>
</evidence>
<dbReference type="InterPro" id="IPR051735">
    <property type="entry name" value="CFEM_domain"/>
</dbReference>
<feature type="domain" description="CFEM" evidence="17">
    <location>
        <begin position="1"/>
        <end position="99"/>
    </location>
</feature>
<dbReference type="PROSITE" id="PS52012">
    <property type="entry name" value="CFEM"/>
    <property type="match status" value="1"/>
</dbReference>
<feature type="chain" id="PRO_5024836224" description="CFEM domain-containing protein" evidence="16">
    <location>
        <begin position="20"/>
        <end position="99"/>
    </location>
</feature>
<comment type="caution">
    <text evidence="15">Lacks conserved residue(s) required for the propagation of feature annotation.</text>
</comment>
<keyword evidence="19" id="KW-1185">Reference proteome</keyword>
<keyword evidence="8 15" id="KW-0479">Metal-binding</keyword>
<comment type="subcellular location">
    <subcellularLocation>
        <location evidence="1">Cell membrane</location>
        <topology evidence="1">Lipid-anchor</topology>
        <topology evidence="1">GPI-anchor</topology>
    </subcellularLocation>
    <subcellularLocation>
        <location evidence="2">Secreted</location>
    </subcellularLocation>
</comment>
<dbReference type="SMART" id="SM00747">
    <property type="entry name" value="CFEM"/>
    <property type="match status" value="1"/>
</dbReference>
<organism evidence="18 19">
    <name type="scientific">Aspergillus leporis</name>
    <dbReference type="NCBI Taxonomy" id="41062"/>
    <lineage>
        <taxon>Eukaryota</taxon>
        <taxon>Fungi</taxon>
        <taxon>Dikarya</taxon>
        <taxon>Ascomycota</taxon>
        <taxon>Pezizomycotina</taxon>
        <taxon>Eurotiomycetes</taxon>
        <taxon>Eurotiomycetidae</taxon>
        <taxon>Eurotiales</taxon>
        <taxon>Aspergillaceae</taxon>
        <taxon>Aspergillus</taxon>
        <taxon>Aspergillus subgen. Circumdati</taxon>
    </lineage>
</organism>
<evidence type="ECO:0000256" key="12">
    <source>
        <dbReference type="ARBA" id="ARBA00023157"/>
    </source>
</evidence>
<evidence type="ECO:0000256" key="2">
    <source>
        <dbReference type="ARBA" id="ARBA00004613"/>
    </source>
</evidence>
<dbReference type="OrthoDB" id="1193027at2759"/>
<reference evidence="18 19" key="1">
    <citation type="submission" date="2019-04" db="EMBL/GenBank/DDBJ databases">
        <title>Friends and foes A comparative genomics study of 23 Aspergillus species from section Flavi.</title>
        <authorList>
            <consortium name="DOE Joint Genome Institute"/>
            <person name="Kjaerbolling I."/>
            <person name="Vesth T."/>
            <person name="Frisvad J.C."/>
            <person name="Nybo J.L."/>
            <person name="Theobald S."/>
            <person name="Kildgaard S."/>
            <person name="Isbrandt T."/>
            <person name="Kuo A."/>
            <person name="Sato A."/>
            <person name="Lyhne E.K."/>
            <person name="Kogle M.E."/>
            <person name="Wiebenga A."/>
            <person name="Kun R.S."/>
            <person name="Lubbers R.J."/>
            <person name="Makela M.R."/>
            <person name="Barry K."/>
            <person name="Chovatia M."/>
            <person name="Clum A."/>
            <person name="Daum C."/>
            <person name="Haridas S."/>
            <person name="He G."/>
            <person name="LaButti K."/>
            <person name="Lipzen A."/>
            <person name="Mondo S."/>
            <person name="Riley R."/>
            <person name="Salamov A."/>
            <person name="Simmons B.A."/>
            <person name="Magnuson J.K."/>
            <person name="Henrissat B."/>
            <person name="Mortensen U.H."/>
            <person name="Larsen T.O."/>
            <person name="Devries R.P."/>
            <person name="Grigoriev I.V."/>
            <person name="Machida M."/>
            <person name="Baker S.E."/>
            <person name="Andersen M.R."/>
        </authorList>
    </citation>
    <scope>NUCLEOTIDE SEQUENCE [LARGE SCALE GENOMIC DNA]</scope>
    <source>
        <strain evidence="18 19">CBS 151.66</strain>
    </source>
</reference>
<dbReference type="GO" id="GO:0005576">
    <property type="term" value="C:extracellular region"/>
    <property type="evidence" value="ECO:0007669"/>
    <property type="project" value="UniProtKB-SubCell"/>
</dbReference>
<comment type="similarity">
    <text evidence="3">Belongs to the RBT5 family.</text>
</comment>
<feature type="signal peptide" evidence="16">
    <location>
        <begin position="1"/>
        <end position="19"/>
    </location>
</feature>
<feature type="disulfide bond" evidence="15">
    <location>
        <begin position="43"/>
        <end position="50"/>
    </location>
</feature>
<dbReference type="Proteomes" id="UP000326565">
    <property type="component" value="Unassembled WGS sequence"/>
</dbReference>
<dbReference type="EMBL" id="ML732193">
    <property type="protein sequence ID" value="KAB8075530.1"/>
    <property type="molecule type" value="Genomic_DNA"/>
</dbReference>